<dbReference type="Gene3D" id="1.50.10.130">
    <property type="entry name" value="Terpene synthase, N-terminal domain"/>
    <property type="match status" value="1"/>
</dbReference>
<name>A0A2C9U351_MANES</name>
<dbReference type="GO" id="GO:0016102">
    <property type="term" value="P:diterpenoid biosynthetic process"/>
    <property type="evidence" value="ECO:0007669"/>
    <property type="project" value="InterPro"/>
</dbReference>
<evidence type="ECO:0000256" key="3">
    <source>
        <dbReference type="ARBA" id="ARBA00022723"/>
    </source>
</evidence>
<keyword evidence="4" id="KW-0460">Magnesium</keyword>
<feature type="domain" description="Terpene synthase metal-binding" evidence="7">
    <location>
        <begin position="254"/>
        <end position="488"/>
    </location>
</feature>
<evidence type="ECO:0000313" key="8">
    <source>
        <dbReference type="EMBL" id="OAY23725.1"/>
    </source>
</evidence>
<dbReference type="SFLD" id="SFLDG01019">
    <property type="entry name" value="Terpene_Cyclase_Like_1_C_Termi"/>
    <property type="match status" value="1"/>
</dbReference>
<evidence type="ECO:0000313" key="9">
    <source>
        <dbReference type="Proteomes" id="UP000091857"/>
    </source>
</evidence>
<dbReference type="SUPFAM" id="SSF48576">
    <property type="entry name" value="Terpenoid synthases"/>
    <property type="match status" value="1"/>
</dbReference>
<dbReference type="Pfam" id="PF01397">
    <property type="entry name" value="Terpene_synth"/>
    <property type="match status" value="1"/>
</dbReference>
<dbReference type="PANTHER" id="PTHR31225">
    <property type="entry name" value="OS04G0344100 PROTEIN-RELATED"/>
    <property type="match status" value="1"/>
</dbReference>
<dbReference type="EMBL" id="CM004404">
    <property type="protein sequence ID" value="OAY23725.1"/>
    <property type="molecule type" value="Genomic_DNA"/>
</dbReference>
<keyword evidence="9" id="KW-1185">Reference proteome</keyword>
<dbReference type="InterPro" id="IPR005630">
    <property type="entry name" value="Terpene_synthase_metal-bd"/>
</dbReference>
<accession>A0A2C9U351</accession>
<evidence type="ECO:0000256" key="4">
    <source>
        <dbReference type="ARBA" id="ARBA00022842"/>
    </source>
</evidence>
<dbReference type="PANTHER" id="PTHR31225:SF231">
    <property type="entry name" value="TERPENE SYNTHASE 6-RELATED"/>
    <property type="match status" value="1"/>
</dbReference>
<comment type="cofactor">
    <cofactor evidence="1">
        <name>Mg(2+)</name>
        <dbReference type="ChEBI" id="CHEBI:18420"/>
    </cofactor>
</comment>
<protein>
    <submittedName>
        <fullName evidence="8">Uncharacterized protein</fullName>
    </submittedName>
</protein>
<dbReference type="GO" id="GO:0000287">
    <property type="term" value="F:magnesium ion binding"/>
    <property type="evidence" value="ECO:0007669"/>
    <property type="project" value="InterPro"/>
</dbReference>
<dbReference type="Pfam" id="PF03936">
    <property type="entry name" value="Terpene_synth_C"/>
    <property type="match status" value="1"/>
</dbReference>
<evidence type="ECO:0000256" key="2">
    <source>
        <dbReference type="ARBA" id="ARBA00006333"/>
    </source>
</evidence>
<dbReference type="InterPro" id="IPR008930">
    <property type="entry name" value="Terpenoid_cyclase/PrenylTrfase"/>
</dbReference>
<dbReference type="SFLD" id="SFLDS00005">
    <property type="entry name" value="Isoprenoid_Synthase_Type_I"/>
    <property type="match status" value="1"/>
</dbReference>
<dbReference type="InterPro" id="IPR008949">
    <property type="entry name" value="Isoprenoid_synthase_dom_sf"/>
</dbReference>
<dbReference type="AlphaFoldDB" id="A0A2C9U351"/>
<dbReference type="InterPro" id="IPR034741">
    <property type="entry name" value="Terpene_cyclase-like_1_C"/>
</dbReference>
<dbReference type="SUPFAM" id="SSF48239">
    <property type="entry name" value="Terpenoid cyclases/Protein prenyltransferases"/>
    <property type="match status" value="1"/>
</dbReference>
<dbReference type="InterPro" id="IPR036965">
    <property type="entry name" value="Terpene_synth_N_sf"/>
</dbReference>
<proteinExistence type="inferred from homology"/>
<sequence length="544" mass="63333">MAKTEQETFRPYAYLPPATIWGCSFSSFSSQDSELIQSYTKEVEALKETVYDILLRKSTGGLIDNIEFINLLHCLGVSYHFENEIENQLHHIFIALQEQLDDDKYDLYAVALVFRILRQHGYKISCDVFKKFQDSDGEFSKINISDVKGLLSLYEASFLSVHGEYILDKALAFTRKHLETLADQSSPHLAKHIRNCLLWPFHQTMERLKALQYISFYEEDESRNETLLKFAKLDYNRLQLLYREELSLLSRWWNDMNLVEKLPYMRDRIVECYIWALGSIFEPQFAASRLLISKYVQMTTAVDDTYDAYGTLDELQRFTAAFERCNIDASDELPEYMKNLYKALLKLFEETDDCGNEYKTSYSKEMLKELMRSYLVEAQWVSDGCVPAFDEYMQNGLIVSTCDFLTSGFLLGMKDFGMKEIVWIRSNPKIVNAAKLIFNLRNDIVGHEDEQKRGDCASSVECYMNKYGVSKEEAIKEIKKIIASAWKDINEELLKPSHVSRIILKYFHNFASMSEFMFNSVDAYTNPFSMKDNVSKLLLEQVPM</sequence>
<dbReference type="InterPro" id="IPR044814">
    <property type="entry name" value="Terpene_cyclase_plant_C1"/>
</dbReference>
<dbReference type="FunFam" id="1.10.600.10:FF:000007">
    <property type="entry name" value="Isoprene synthase, chloroplastic"/>
    <property type="match status" value="1"/>
</dbReference>
<dbReference type="CDD" id="cd00684">
    <property type="entry name" value="Terpene_cyclase_plant_C1"/>
    <property type="match status" value="1"/>
</dbReference>
<evidence type="ECO:0000259" key="6">
    <source>
        <dbReference type="Pfam" id="PF01397"/>
    </source>
</evidence>
<dbReference type="OrthoDB" id="819893at2759"/>
<evidence type="ECO:0000256" key="5">
    <source>
        <dbReference type="ARBA" id="ARBA00023239"/>
    </source>
</evidence>
<organism evidence="8 9">
    <name type="scientific">Manihot esculenta</name>
    <name type="common">Cassava</name>
    <name type="synonym">Jatropha manihot</name>
    <dbReference type="NCBI Taxonomy" id="3983"/>
    <lineage>
        <taxon>Eukaryota</taxon>
        <taxon>Viridiplantae</taxon>
        <taxon>Streptophyta</taxon>
        <taxon>Embryophyta</taxon>
        <taxon>Tracheophyta</taxon>
        <taxon>Spermatophyta</taxon>
        <taxon>Magnoliopsida</taxon>
        <taxon>eudicotyledons</taxon>
        <taxon>Gunneridae</taxon>
        <taxon>Pentapetalae</taxon>
        <taxon>rosids</taxon>
        <taxon>fabids</taxon>
        <taxon>Malpighiales</taxon>
        <taxon>Euphorbiaceae</taxon>
        <taxon>Crotonoideae</taxon>
        <taxon>Manihoteae</taxon>
        <taxon>Manihot</taxon>
    </lineage>
</organism>
<dbReference type="STRING" id="3983.A0A2C9U351"/>
<keyword evidence="3" id="KW-0479">Metal-binding</keyword>
<dbReference type="Proteomes" id="UP000091857">
    <property type="component" value="Chromosome 18"/>
</dbReference>
<dbReference type="FunFam" id="1.50.10.130:FF:000001">
    <property type="entry name" value="Isoprene synthase, chloroplastic"/>
    <property type="match status" value="1"/>
</dbReference>
<dbReference type="GO" id="GO:0051762">
    <property type="term" value="P:sesquiterpene biosynthetic process"/>
    <property type="evidence" value="ECO:0000318"/>
    <property type="project" value="GO_Central"/>
</dbReference>
<dbReference type="InterPro" id="IPR001906">
    <property type="entry name" value="Terpene_synth_N"/>
</dbReference>
<reference evidence="9" key="1">
    <citation type="journal article" date="2016" name="Nat. Biotechnol.">
        <title>Sequencing wild and cultivated cassava and related species reveals extensive interspecific hybridization and genetic diversity.</title>
        <authorList>
            <person name="Bredeson J.V."/>
            <person name="Lyons J.B."/>
            <person name="Prochnik S.E."/>
            <person name="Wu G.A."/>
            <person name="Ha C.M."/>
            <person name="Edsinger-Gonzales E."/>
            <person name="Grimwood J."/>
            <person name="Schmutz J."/>
            <person name="Rabbi I.Y."/>
            <person name="Egesi C."/>
            <person name="Nauluvula P."/>
            <person name="Lebot V."/>
            <person name="Ndunguru J."/>
            <person name="Mkamilo G."/>
            <person name="Bart R.S."/>
            <person name="Setter T.L."/>
            <person name="Gleadow R.M."/>
            <person name="Kulakow P."/>
            <person name="Ferguson M.E."/>
            <person name="Rounsley S."/>
            <person name="Rokhsar D.S."/>
        </authorList>
    </citation>
    <scope>NUCLEOTIDE SEQUENCE [LARGE SCALE GENOMIC DNA]</scope>
    <source>
        <strain evidence="9">cv. AM560-2</strain>
    </source>
</reference>
<keyword evidence="5" id="KW-0456">Lyase</keyword>
<evidence type="ECO:0000256" key="1">
    <source>
        <dbReference type="ARBA" id="ARBA00001946"/>
    </source>
</evidence>
<dbReference type="InterPro" id="IPR050148">
    <property type="entry name" value="Terpene_synthase-like"/>
</dbReference>
<dbReference type="Gramene" id="Manes.18G101900.1.v8.1">
    <property type="protein sequence ID" value="Manes.18G101900.1.v8.1.CDS"/>
    <property type="gene ID" value="Manes.18G101900.v8.1"/>
</dbReference>
<dbReference type="Gene3D" id="1.10.600.10">
    <property type="entry name" value="Farnesyl Diphosphate Synthase"/>
    <property type="match status" value="1"/>
</dbReference>
<feature type="domain" description="Terpene synthase N-terminal" evidence="6">
    <location>
        <begin position="21"/>
        <end position="197"/>
    </location>
</feature>
<evidence type="ECO:0000259" key="7">
    <source>
        <dbReference type="Pfam" id="PF03936"/>
    </source>
</evidence>
<dbReference type="GO" id="GO:0010334">
    <property type="term" value="F:sesquiterpene synthase activity"/>
    <property type="evidence" value="ECO:0000318"/>
    <property type="project" value="GO_Central"/>
</dbReference>
<gene>
    <name evidence="8" type="ORF">MANES_18G101900v8</name>
</gene>
<comment type="caution">
    <text evidence="8">The sequence shown here is derived from an EMBL/GenBank/DDBJ whole genome shotgun (WGS) entry which is preliminary data.</text>
</comment>
<comment type="similarity">
    <text evidence="2">Belongs to the terpene synthase family.</text>
</comment>